<gene>
    <name evidence="1" type="ORF">UC35_06940</name>
</gene>
<dbReference type="AlphaFoldDB" id="A0A127JRU3"/>
<dbReference type="Proteomes" id="UP000070433">
    <property type="component" value="Chromosome"/>
</dbReference>
<dbReference type="EMBL" id="CP010951">
    <property type="protein sequence ID" value="AMO22667.1"/>
    <property type="molecule type" value="Genomic_DNA"/>
</dbReference>
<dbReference type="PATRIC" id="fig|94132.3.peg.1415"/>
<dbReference type="SUPFAM" id="SSF56059">
    <property type="entry name" value="Glutathione synthetase ATP-binding domain-like"/>
    <property type="match status" value="1"/>
</dbReference>
<evidence type="ECO:0000313" key="1">
    <source>
        <dbReference type="EMBL" id="AMO22667.1"/>
    </source>
</evidence>
<sequence>MYAHVSDVATTAEHERSSLLGFAARLAALLRSEDGGLHGGGGQGYFVPISTLTTAEAAQLGITCVDDLFGGVVPHSFVASKAISHPLVGSGAAAVIGWNDAFAPAIEDIVLPGFTVFAVDDARIAAERLLARGPLRVKKTRANAGRGQFVASDLASLETVLRALDPDETAQHGLVLEENLCEMSTFSVGQVRVPRLMASYVGTQRQTRNNRGATVYGGSDLMLVRGGFDELLEVVASPEIRQAIAQAMRFHVAAQACFPGLYMSRANYDILMGRDAQGAQRSAVLEQSWRVGGATGAEIAALEVFLADPAKRRVRASCFEIFGASPLPPPHAVVYFRGIDPDAGALTKYTVLRPDDNPR</sequence>
<accession>A0A127JRU3</accession>
<name>A0A127JRU3_9BURK</name>
<dbReference type="InterPro" id="IPR021519">
    <property type="entry name" value="DUF3182"/>
</dbReference>
<organism evidence="1 2">
    <name type="scientific">Ramlibacter tataouinensis</name>
    <dbReference type="NCBI Taxonomy" id="94132"/>
    <lineage>
        <taxon>Bacteria</taxon>
        <taxon>Pseudomonadati</taxon>
        <taxon>Pseudomonadota</taxon>
        <taxon>Betaproteobacteria</taxon>
        <taxon>Burkholderiales</taxon>
        <taxon>Comamonadaceae</taxon>
        <taxon>Ramlibacter</taxon>
    </lineage>
</organism>
<protein>
    <recommendedName>
        <fullName evidence="3">Biotin carboxylase</fullName>
    </recommendedName>
</protein>
<keyword evidence="2" id="KW-1185">Reference proteome</keyword>
<dbReference type="Pfam" id="PF11379">
    <property type="entry name" value="DUF3182"/>
    <property type="match status" value="1"/>
</dbReference>
<proteinExistence type="predicted"/>
<reference evidence="1 2" key="1">
    <citation type="journal article" date="2014" name="Int. J. Syst. Evol. Microbiol.">
        <title>Ramlibacter solisilvae sp. nov., isolated from forest soil, and emended description of the genus Ramlibacter.</title>
        <authorList>
            <person name="Lee H.J."/>
            <person name="Lee S.H."/>
            <person name="Lee S.S."/>
            <person name="Lee J.S."/>
            <person name="Kim Y."/>
            <person name="Kim S.C."/>
            <person name="Jeon C.O."/>
        </authorList>
    </citation>
    <scope>NUCLEOTIDE SEQUENCE [LARGE SCALE GENOMIC DNA]</scope>
    <source>
        <strain evidence="1 2">5-10</strain>
    </source>
</reference>
<evidence type="ECO:0008006" key="3">
    <source>
        <dbReference type="Google" id="ProtNLM"/>
    </source>
</evidence>
<evidence type="ECO:0000313" key="2">
    <source>
        <dbReference type="Proteomes" id="UP000070433"/>
    </source>
</evidence>